<dbReference type="OrthoDB" id="9812295at2"/>
<dbReference type="RefSeq" id="WP_131515620.1">
    <property type="nucleotide sequence ID" value="NZ_SJKD01000005.1"/>
</dbReference>
<accession>A0A4R0JKE3</accession>
<proteinExistence type="predicted"/>
<keyword evidence="3" id="KW-1185">Reference proteome</keyword>
<dbReference type="Proteomes" id="UP000293342">
    <property type="component" value="Unassembled WGS sequence"/>
</dbReference>
<dbReference type="InterPro" id="IPR032710">
    <property type="entry name" value="NTF2-like_dom_sf"/>
</dbReference>
<dbReference type="SUPFAM" id="SSF54427">
    <property type="entry name" value="NTF2-like"/>
    <property type="match status" value="1"/>
</dbReference>
<dbReference type="EMBL" id="SJKD01000005">
    <property type="protein sequence ID" value="TCC47551.1"/>
    <property type="molecule type" value="Genomic_DNA"/>
</dbReference>
<name>A0A4R0JKE3_9ACTN</name>
<evidence type="ECO:0000313" key="3">
    <source>
        <dbReference type="Proteomes" id="UP000293342"/>
    </source>
</evidence>
<gene>
    <name evidence="2" type="ORF">E0H75_22535</name>
</gene>
<dbReference type="AlphaFoldDB" id="A0A4R0JKE3"/>
<protein>
    <submittedName>
        <fullName evidence="2">DUF4440 domain-containing protein</fullName>
    </submittedName>
</protein>
<feature type="domain" description="SnoaL-like" evidence="1">
    <location>
        <begin position="12"/>
        <end position="133"/>
    </location>
</feature>
<dbReference type="Gene3D" id="3.10.450.50">
    <property type="match status" value="1"/>
</dbReference>
<organism evidence="2 3">
    <name type="scientific">Kribbella capetownensis</name>
    <dbReference type="NCBI Taxonomy" id="1572659"/>
    <lineage>
        <taxon>Bacteria</taxon>
        <taxon>Bacillati</taxon>
        <taxon>Actinomycetota</taxon>
        <taxon>Actinomycetes</taxon>
        <taxon>Propionibacteriales</taxon>
        <taxon>Kribbellaceae</taxon>
        <taxon>Kribbella</taxon>
    </lineage>
</organism>
<comment type="caution">
    <text evidence="2">The sequence shown here is derived from an EMBL/GenBank/DDBJ whole genome shotgun (WGS) entry which is preliminary data.</text>
</comment>
<sequence>MTTQNAVDEVDIRQRIDTLVASVQAGDLEGLKTMFAPNLVSFDIEPPLRHLGAEKKWQNWVNVFAAYQQPPSYEVRDLTVLVSGDLAVVYSLNHISGTLRTGAPIDYWVRWTACFRKLDGAWLIVHDQVSVPVDFPTGKALLDLEP</sequence>
<reference evidence="2 3" key="1">
    <citation type="submission" date="2019-02" db="EMBL/GenBank/DDBJ databases">
        <title>Kribbella capetownensis sp. nov. and Kribbella speibonae sp. nov., isolated from soil.</title>
        <authorList>
            <person name="Curtis S.M."/>
            <person name="Norton I."/>
            <person name="Everest G.J."/>
            <person name="Meyers P.R."/>
        </authorList>
    </citation>
    <scope>NUCLEOTIDE SEQUENCE [LARGE SCALE GENOMIC DNA]</scope>
    <source>
        <strain evidence="2 3">YM53</strain>
    </source>
</reference>
<evidence type="ECO:0000259" key="1">
    <source>
        <dbReference type="Pfam" id="PF13474"/>
    </source>
</evidence>
<dbReference type="Pfam" id="PF13474">
    <property type="entry name" value="SnoaL_3"/>
    <property type="match status" value="1"/>
</dbReference>
<dbReference type="InterPro" id="IPR037401">
    <property type="entry name" value="SnoaL-like"/>
</dbReference>
<evidence type="ECO:0000313" key="2">
    <source>
        <dbReference type="EMBL" id="TCC47551.1"/>
    </source>
</evidence>